<proteinExistence type="predicted"/>
<dbReference type="AlphaFoldDB" id="A0A4P8XVC4"/>
<sequence>MAEWIFFEKSSQFDLEKSFIIKNRINWEQNVNVNINDIVYIYLSEPINSIKYKCKVNKINLSFAEIDDNEYFISENNNDKKYIELELISTLKGTLFERKFLELHNFNTSNEPIIANFKLINYFNLIEKLQKADELDPDIHDGSYELVRKTIDEYAKMKDLSDIDYKDLDLVYLMTIGTWKQSVNNKKKKITDSNLPNKSKDIICDLLDEIWAKANNDEYSNKDDNGNPSIGMFGTGFFTFKRNNNDNNESSRAFIQMLIDISSMTNENNILKRCSETLSDKIKGMKSASASVILHCLKPTVFPIFNSNMGNENIFKYLGVKMRKEEKLSTYIDNVRQVKSMRDDNFKIKNYRIFDLAARLIGEENDETQPTLKEVTIKVNQDSQPNINHPKIEYDKNMILYGPPGTGKTYSTAIYAVAICENKPLDEVKNMDYNDVIGCYNKLKSHGRIAFTTFHQSYGYEEFIEGIRPALEKSESENLEYKIESGVFKKFCESARKTNRDNEFTGKIWAIRSGAGDHDIDFDYTDYLYANGVVMVESIEDDKRQCNLFNRIEKDDIVILGRENKLYAFGVVTDSKPTKIDCGPFHWQRKVKWNKINIDKDFTDIGSPEICVSNFAVAQSKINVKNLYQLLDIDEPYVFIIDEINRGNISKIFGELITLIEDTKREGTNEQMSSILPYSGKPFSVPSNVYIIGTMNTADRSIALMDTALRRRFQFVEMMPNTDILRNIGADHIDDLDVAKMLDVINERITFLYDREHTIGHALFTKLKDNPNIETLASIFRKSVMPLLQEYFYEDYQKIQLVLGDNGKTESSHKFIIDEKVKVKSIFKGYVDDVVDLPEYKYTINESAFMNLEAYKEII</sequence>
<protein>
    <recommendedName>
        <fullName evidence="1">ATPase dynein-related AAA domain-containing protein</fullName>
    </recommendedName>
</protein>
<evidence type="ECO:0000313" key="3">
    <source>
        <dbReference type="Proteomes" id="UP000301475"/>
    </source>
</evidence>
<dbReference type="Pfam" id="PF07728">
    <property type="entry name" value="AAA_5"/>
    <property type="match status" value="1"/>
</dbReference>
<organism evidence="2 3">
    <name type="scientific">Ruminococcus bovis</name>
    <dbReference type="NCBI Taxonomy" id="2564099"/>
    <lineage>
        <taxon>Bacteria</taxon>
        <taxon>Bacillati</taxon>
        <taxon>Bacillota</taxon>
        <taxon>Clostridia</taxon>
        <taxon>Eubacteriales</taxon>
        <taxon>Oscillospiraceae</taxon>
        <taxon>Ruminococcus</taxon>
    </lineage>
</organism>
<gene>
    <name evidence="2" type="ORF">E5Z56_00680</name>
</gene>
<keyword evidence="3" id="KW-1185">Reference proteome</keyword>
<dbReference type="PANTHER" id="PTHR37291">
    <property type="entry name" value="5-METHYLCYTOSINE-SPECIFIC RESTRICTION ENZYME B"/>
    <property type="match status" value="1"/>
</dbReference>
<evidence type="ECO:0000259" key="1">
    <source>
        <dbReference type="Pfam" id="PF07728"/>
    </source>
</evidence>
<dbReference type="RefSeq" id="WP_138156069.1">
    <property type="nucleotide sequence ID" value="NZ_CP039381.1"/>
</dbReference>
<dbReference type="EMBL" id="CP039381">
    <property type="protein sequence ID" value="QCT05969.1"/>
    <property type="molecule type" value="Genomic_DNA"/>
</dbReference>
<dbReference type="KEGG" id="ruj:E5Z56_00680"/>
<feature type="domain" description="ATPase dynein-related AAA" evidence="1">
    <location>
        <begin position="635"/>
        <end position="713"/>
    </location>
</feature>
<dbReference type="GO" id="GO:0016887">
    <property type="term" value="F:ATP hydrolysis activity"/>
    <property type="evidence" value="ECO:0007669"/>
    <property type="project" value="InterPro"/>
</dbReference>
<accession>A0A4P8XVC4</accession>
<dbReference type="InterPro" id="IPR027417">
    <property type="entry name" value="P-loop_NTPase"/>
</dbReference>
<dbReference type="InterPro" id="IPR011704">
    <property type="entry name" value="ATPase_dyneun-rel_AAA"/>
</dbReference>
<dbReference type="OrthoDB" id="9781481at2"/>
<name>A0A4P8XVC4_9FIRM</name>
<dbReference type="GO" id="GO:0005524">
    <property type="term" value="F:ATP binding"/>
    <property type="evidence" value="ECO:0007669"/>
    <property type="project" value="InterPro"/>
</dbReference>
<dbReference type="InterPro" id="IPR052934">
    <property type="entry name" value="Methyl-DNA_Rec/Restrict_Enz"/>
</dbReference>
<dbReference type="Gene3D" id="3.40.50.300">
    <property type="entry name" value="P-loop containing nucleotide triphosphate hydrolases"/>
    <property type="match status" value="2"/>
</dbReference>
<dbReference type="REBASE" id="341886">
    <property type="entry name" value="Rsp7A12McrBCP"/>
</dbReference>
<evidence type="ECO:0000313" key="2">
    <source>
        <dbReference type="EMBL" id="QCT05969.1"/>
    </source>
</evidence>
<dbReference type="PANTHER" id="PTHR37291:SF1">
    <property type="entry name" value="TYPE IV METHYL-DIRECTED RESTRICTION ENZYME ECOKMCRB SUBUNIT"/>
    <property type="match status" value="1"/>
</dbReference>
<reference evidence="2 3" key="1">
    <citation type="submission" date="2019-04" db="EMBL/GenBank/DDBJ databases">
        <authorList>
            <person name="Embree M."/>
            <person name="Gaffney J.R."/>
        </authorList>
    </citation>
    <scope>NUCLEOTIDE SEQUENCE [LARGE SCALE GENOMIC DNA]</scope>
    <source>
        <strain evidence="2 3">JE7A12</strain>
    </source>
</reference>
<dbReference type="SUPFAM" id="SSF52540">
    <property type="entry name" value="P-loop containing nucleoside triphosphate hydrolases"/>
    <property type="match status" value="1"/>
</dbReference>
<dbReference type="Proteomes" id="UP000301475">
    <property type="component" value="Chromosome"/>
</dbReference>